<feature type="transmembrane region" description="Helical" evidence="1">
    <location>
        <begin position="143"/>
        <end position="163"/>
    </location>
</feature>
<gene>
    <name evidence="2" type="ORF">PAUS00366_LOCUS21814</name>
</gene>
<keyword evidence="1" id="KW-0812">Transmembrane</keyword>
<keyword evidence="1" id="KW-1133">Transmembrane helix</keyword>
<reference evidence="2" key="1">
    <citation type="submission" date="2021-01" db="EMBL/GenBank/DDBJ databases">
        <authorList>
            <person name="Corre E."/>
            <person name="Pelletier E."/>
            <person name="Niang G."/>
            <person name="Scheremetjew M."/>
            <person name="Finn R."/>
            <person name="Kale V."/>
            <person name="Holt S."/>
            <person name="Cochrane G."/>
            <person name="Meng A."/>
            <person name="Brown T."/>
            <person name="Cohen L."/>
        </authorList>
    </citation>
    <scope>NUCLEOTIDE SEQUENCE</scope>
    <source>
        <strain evidence="2">10249 10 AB</strain>
    </source>
</reference>
<evidence type="ECO:0000256" key="1">
    <source>
        <dbReference type="SAM" id="Phobius"/>
    </source>
</evidence>
<dbReference type="EMBL" id="HBIX01033245">
    <property type="protein sequence ID" value="CAE0729030.1"/>
    <property type="molecule type" value="Transcribed_RNA"/>
</dbReference>
<feature type="transmembrane region" description="Helical" evidence="1">
    <location>
        <begin position="238"/>
        <end position="262"/>
    </location>
</feature>
<protein>
    <recommendedName>
        <fullName evidence="3">Transmembrane protein</fullName>
    </recommendedName>
</protein>
<proteinExistence type="predicted"/>
<dbReference type="AlphaFoldDB" id="A0A7S4AW87"/>
<name>A0A7S4AW87_9STRA</name>
<sequence>MGKKKGNNNDWPSRSSGGFLGDVEVFVDDINHCSTDSIDVGITVAEEGKVDKKKKKKRKNNDPSRSEKLRTAKLDDIEFAGSSSNIDSYTDANRFGTVGLANEGILENERVDSVTNERETQENWPPDCYSFIALHAPAKAPSFFLFGIFVWGMQITFLILLVLRVASHQLSTNDVDNPVSDFYSSFIPSNVDSLSRGTQYMAVLAYCMFAGESVRDVVAAVEMWPNFRKVQKGDEVNMIMLSCFLRFAQGLLASCVVLLLVVSTSDVIEIILNFTAVNFISGFDNVAFELAQCGKYGPLMEAEAKRIENLPAPPCIARKYRHVRYRWTIIPVLAFLLCVLGRVTYCQLSRKIWMTTTLRVQFADNTNLKMFNGCYAINKNLKGSRTRNGDRKFYNSYEALLRQR</sequence>
<accession>A0A7S4AW87</accession>
<keyword evidence="1" id="KW-0472">Membrane</keyword>
<organism evidence="2">
    <name type="scientific">Pseudo-nitzschia australis</name>
    <dbReference type="NCBI Taxonomy" id="44445"/>
    <lineage>
        <taxon>Eukaryota</taxon>
        <taxon>Sar</taxon>
        <taxon>Stramenopiles</taxon>
        <taxon>Ochrophyta</taxon>
        <taxon>Bacillariophyta</taxon>
        <taxon>Bacillariophyceae</taxon>
        <taxon>Bacillariophycidae</taxon>
        <taxon>Bacillariales</taxon>
        <taxon>Bacillariaceae</taxon>
        <taxon>Pseudo-nitzschia</taxon>
    </lineage>
</organism>
<evidence type="ECO:0008006" key="3">
    <source>
        <dbReference type="Google" id="ProtNLM"/>
    </source>
</evidence>
<evidence type="ECO:0000313" key="2">
    <source>
        <dbReference type="EMBL" id="CAE0729030.1"/>
    </source>
</evidence>
<feature type="transmembrane region" description="Helical" evidence="1">
    <location>
        <begin position="327"/>
        <end position="345"/>
    </location>
</feature>